<protein>
    <submittedName>
        <fullName evidence="3">Uncharacterized protein</fullName>
    </submittedName>
</protein>
<sequence length="96" mass="10767">MSSSSDTNTPTNSRLKASHDRGQLPDRCGDRLHFVTTSSFSNRDSGSVLLFIGLLLLFPLISIQVINGARLQRLILLRTLWFFVRRFHIFTSASSG</sequence>
<evidence type="ECO:0000256" key="1">
    <source>
        <dbReference type="SAM" id="MobiDB-lite"/>
    </source>
</evidence>
<keyword evidence="2" id="KW-1133">Transmembrane helix</keyword>
<keyword evidence="2" id="KW-0472">Membrane</keyword>
<comment type="caution">
    <text evidence="3">The sequence shown here is derived from an EMBL/GenBank/DDBJ whole genome shotgun (WGS) entry which is preliminary data.</text>
</comment>
<accession>A0A6A3KQT9</accession>
<gene>
    <name evidence="3" type="ORF">PR002_g16015</name>
</gene>
<name>A0A6A3KQT9_9STRA</name>
<organism evidence="3 4">
    <name type="scientific">Phytophthora rubi</name>
    <dbReference type="NCBI Taxonomy" id="129364"/>
    <lineage>
        <taxon>Eukaryota</taxon>
        <taxon>Sar</taxon>
        <taxon>Stramenopiles</taxon>
        <taxon>Oomycota</taxon>
        <taxon>Peronosporomycetes</taxon>
        <taxon>Peronosporales</taxon>
        <taxon>Peronosporaceae</taxon>
        <taxon>Phytophthora</taxon>
    </lineage>
</organism>
<dbReference type="Proteomes" id="UP000435112">
    <property type="component" value="Unassembled WGS sequence"/>
</dbReference>
<evidence type="ECO:0000256" key="2">
    <source>
        <dbReference type="SAM" id="Phobius"/>
    </source>
</evidence>
<reference evidence="3 4" key="1">
    <citation type="submission" date="2018-09" db="EMBL/GenBank/DDBJ databases">
        <title>Genomic investigation of the strawberry pathogen Phytophthora fragariae indicates pathogenicity is determined by transcriptional variation in three key races.</title>
        <authorList>
            <person name="Adams T.M."/>
            <person name="Armitage A.D."/>
            <person name="Sobczyk M.K."/>
            <person name="Bates H.J."/>
            <person name="Dunwell J.M."/>
            <person name="Nellist C.F."/>
            <person name="Harrison R.J."/>
        </authorList>
    </citation>
    <scope>NUCLEOTIDE SEQUENCE [LARGE SCALE GENOMIC DNA]</scope>
    <source>
        <strain evidence="3 4">SCRP324</strain>
    </source>
</reference>
<keyword evidence="2" id="KW-0812">Transmembrane</keyword>
<feature type="region of interest" description="Disordered" evidence="1">
    <location>
        <begin position="1"/>
        <end position="24"/>
    </location>
</feature>
<dbReference type="AlphaFoldDB" id="A0A6A3KQT9"/>
<dbReference type="EMBL" id="QXFU01001197">
    <property type="protein sequence ID" value="KAE9008077.1"/>
    <property type="molecule type" value="Genomic_DNA"/>
</dbReference>
<evidence type="ECO:0000313" key="4">
    <source>
        <dbReference type="Proteomes" id="UP000435112"/>
    </source>
</evidence>
<feature type="compositionally biased region" description="Low complexity" evidence="1">
    <location>
        <begin position="1"/>
        <end position="13"/>
    </location>
</feature>
<dbReference type="OrthoDB" id="10384550at2759"/>
<feature type="transmembrane region" description="Helical" evidence="2">
    <location>
        <begin position="48"/>
        <end position="69"/>
    </location>
</feature>
<proteinExistence type="predicted"/>
<evidence type="ECO:0000313" key="3">
    <source>
        <dbReference type="EMBL" id="KAE9008077.1"/>
    </source>
</evidence>